<dbReference type="GO" id="GO:0035861">
    <property type="term" value="C:site of double-strand break"/>
    <property type="evidence" value="ECO:0007669"/>
    <property type="project" value="EnsemblFungi"/>
</dbReference>
<dbReference type="HOGENOM" id="CLU_082817_0_0_1"/>
<comment type="subcellular location">
    <subcellularLocation>
        <location evidence="1">Nucleus</location>
    </subcellularLocation>
</comment>
<feature type="compositionally biased region" description="Polar residues" evidence="7">
    <location>
        <begin position="111"/>
        <end position="125"/>
    </location>
</feature>
<evidence type="ECO:0000256" key="4">
    <source>
        <dbReference type="ARBA" id="ARBA00023204"/>
    </source>
</evidence>
<protein>
    <submittedName>
        <fullName evidence="8">Swi five-dependent recombination repair protein Sfr1</fullName>
    </submittedName>
</protein>
<dbReference type="GO" id="GO:0000709">
    <property type="term" value="P:meiotic joint molecule formation"/>
    <property type="evidence" value="ECO:0007669"/>
    <property type="project" value="EnsemblFungi"/>
</dbReference>
<dbReference type="GO" id="GO:1990918">
    <property type="term" value="P:double-strand break repair involved in meiotic recombination"/>
    <property type="evidence" value="ECO:0007669"/>
    <property type="project" value="EnsemblFungi"/>
</dbReference>
<dbReference type="Proteomes" id="UP000016088">
    <property type="component" value="Unassembled WGS sequence"/>
</dbReference>
<dbReference type="OrthoDB" id="5376769at2759"/>
<dbReference type="Pfam" id="PF10376">
    <property type="entry name" value="Mei5"/>
    <property type="match status" value="1"/>
</dbReference>
<keyword evidence="6" id="KW-0175">Coiled coil</keyword>
<organism evidence="8 9">
    <name type="scientific">Schizosaccharomyces octosporus (strain yFS286)</name>
    <name type="common">Fission yeast</name>
    <name type="synonym">Octosporomyces octosporus</name>
    <dbReference type="NCBI Taxonomy" id="483514"/>
    <lineage>
        <taxon>Eukaryota</taxon>
        <taxon>Fungi</taxon>
        <taxon>Dikarya</taxon>
        <taxon>Ascomycota</taxon>
        <taxon>Taphrinomycotina</taxon>
        <taxon>Schizosaccharomycetes</taxon>
        <taxon>Schizosaccharomycetales</taxon>
        <taxon>Schizosaccharomycetaceae</taxon>
        <taxon>Schizosaccharomyces</taxon>
    </lineage>
</organism>
<feature type="coiled-coil region" evidence="6">
    <location>
        <begin position="173"/>
        <end position="207"/>
    </location>
</feature>
<evidence type="ECO:0000256" key="1">
    <source>
        <dbReference type="ARBA" id="ARBA00004123"/>
    </source>
</evidence>
<keyword evidence="5" id="KW-0539">Nucleus</keyword>
<dbReference type="GO" id="GO:0031934">
    <property type="term" value="C:mating-type region heterochromatin"/>
    <property type="evidence" value="ECO:0007669"/>
    <property type="project" value="EnsemblFungi"/>
</dbReference>
<dbReference type="InterPro" id="IPR018468">
    <property type="entry name" value="SFR1/Mei5"/>
</dbReference>
<keyword evidence="3" id="KW-0227">DNA damage</keyword>
<dbReference type="GO" id="GO:0010772">
    <property type="term" value="P:meiotic DNA recombinase assembly involved in reciprocal meiotic recombination"/>
    <property type="evidence" value="ECO:0007669"/>
    <property type="project" value="EnsemblFungi"/>
</dbReference>
<comment type="similarity">
    <text evidence="2">Belongs to the SFR1/MEI5 family.</text>
</comment>
<feature type="compositionally biased region" description="Polar residues" evidence="7">
    <location>
        <begin position="18"/>
        <end position="41"/>
    </location>
</feature>
<dbReference type="PANTHER" id="PTHR28527:SF1">
    <property type="entry name" value="SWI5-DEPENDENT RECOMBINATION DNA REPAIR PROTEIN 1"/>
    <property type="match status" value="1"/>
</dbReference>
<evidence type="ECO:0000256" key="3">
    <source>
        <dbReference type="ARBA" id="ARBA00022763"/>
    </source>
</evidence>
<evidence type="ECO:0000313" key="8">
    <source>
        <dbReference type="EMBL" id="EPX72240.1"/>
    </source>
</evidence>
<accession>S9R1E2</accession>
<dbReference type="GO" id="GO:0003690">
    <property type="term" value="F:double-stranded DNA binding"/>
    <property type="evidence" value="ECO:0007669"/>
    <property type="project" value="EnsemblFungi"/>
</dbReference>
<evidence type="ECO:0000256" key="6">
    <source>
        <dbReference type="SAM" id="Coils"/>
    </source>
</evidence>
<evidence type="ECO:0000256" key="2">
    <source>
        <dbReference type="ARBA" id="ARBA00008729"/>
    </source>
</evidence>
<dbReference type="PANTHER" id="PTHR28527">
    <property type="entry name" value="MATING-TYPE SWITCHING PROTEIN SWI2-RELATED"/>
    <property type="match status" value="1"/>
</dbReference>
<name>S9R1E2_SCHOY</name>
<evidence type="ECO:0000313" key="9">
    <source>
        <dbReference type="Proteomes" id="UP000016088"/>
    </source>
</evidence>
<dbReference type="AlphaFoldDB" id="S9R1E2"/>
<feature type="compositionally biased region" description="Polar residues" evidence="7">
    <location>
        <begin position="55"/>
        <end position="67"/>
    </location>
</feature>
<keyword evidence="4" id="KW-0234">DNA repair</keyword>
<evidence type="ECO:0000256" key="7">
    <source>
        <dbReference type="SAM" id="MobiDB-lite"/>
    </source>
</evidence>
<feature type="compositionally biased region" description="Polar residues" evidence="7">
    <location>
        <begin position="159"/>
        <end position="168"/>
    </location>
</feature>
<dbReference type="GO" id="GO:0001671">
    <property type="term" value="F:ATPase activator activity"/>
    <property type="evidence" value="ECO:0007669"/>
    <property type="project" value="EnsemblFungi"/>
</dbReference>
<dbReference type="GO" id="GO:0032798">
    <property type="term" value="C:Swi5-Sfr1 complex"/>
    <property type="evidence" value="ECO:0007669"/>
    <property type="project" value="EnsemblFungi"/>
</dbReference>
<dbReference type="GO" id="GO:0000708">
    <property type="term" value="P:meiotic strand invasion"/>
    <property type="evidence" value="ECO:0007669"/>
    <property type="project" value="EnsemblFungi"/>
</dbReference>
<dbReference type="OMA" id="KWRGVAQ"/>
<gene>
    <name evidence="8" type="ORF">SOCG_00006</name>
</gene>
<dbReference type="GO" id="GO:0031573">
    <property type="term" value="P:mitotic intra-S DNA damage checkpoint signaling"/>
    <property type="evidence" value="ECO:0007669"/>
    <property type="project" value="EnsemblFungi"/>
</dbReference>
<evidence type="ECO:0000256" key="5">
    <source>
        <dbReference type="ARBA" id="ARBA00023242"/>
    </source>
</evidence>
<dbReference type="VEuPathDB" id="FungiDB:SOCG_00006"/>
<keyword evidence="9" id="KW-1185">Reference proteome</keyword>
<dbReference type="Gene3D" id="6.10.140.1020">
    <property type="match status" value="1"/>
</dbReference>
<sequence>MEKGEDNTELGIEADVNLTGSALIDNNSKQSEEAQNINTELPPTPSRDDPELKPTTPNISQDNSDLPSLSDMEKHNPNAPLNPPNPRKRAREAKSVLLKPFKSPLKYPATPKSTPGTSKVSNYTSDELKSSDEVSSDPVSSPSRPPPRVIKRAKKTFRSPVSSGSKVQSDPEVARLLSERLILEKDVRNLQEQLTTAETAKKVESKNEDKDLEALVYKWRGVAQRAAQVLYQPMAERIRLAGGVMQKYTIQEGEDAGQIEEKRTEFTMGMFLHQFGVPFDLIAYDEELEDWKN</sequence>
<proteinExistence type="inferred from homology"/>
<dbReference type="RefSeq" id="XP_013017880.1">
    <property type="nucleotide sequence ID" value="XM_013162426.1"/>
</dbReference>
<feature type="region of interest" description="Disordered" evidence="7">
    <location>
        <begin position="1"/>
        <end position="170"/>
    </location>
</feature>
<dbReference type="EMBL" id="KE503207">
    <property type="protein sequence ID" value="EPX72240.1"/>
    <property type="molecule type" value="Genomic_DNA"/>
</dbReference>
<reference evidence="8 9" key="1">
    <citation type="journal article" date="2011" name="Science">
        <title>Comparative functional genomics of the fission yeasts.</title>
        <authorList>
            <person name="Rhind N."/>
            <person name="Chen Z."/>
            <person name="Yassour M."/>
            <person name="Thompson D.A."/>
            <person name="Haas B.J."/>
            <person name="Habib N."/>
            <person name="Wapinski I."/>
            <person name="Roy S."/>
            <person name="Lin M.F."/>
            <person name="Heiman D.I."/>
            <person name="Young S.K."/>
            <person name="Furuya K."/>
            <person name="Guo Y."/>
            <person name="Pidoux A."/>
            <person name="Chen H.M."/>
            <person name="Robbertse B."/>
            <person name="Goldberg J.M."/>
            <person name="Aoki K."/>
            <person name="Bayne E.H."/>
            <person name="Berlin A.M."/>
            <person name="Desjardins C.A."/>
            <person name="Dobbs E."/>
            <person name="Dukaj L."/>
            <person name="Fan L."/>
            <person name="FitzGerald M.G."/>
            <person name="French C."/>
            <person name="Gujja S."/>
            <person name="Hansen K."/>
            <person name="Keifenheim D."/>
            <person name="Levin J.Z."/>
            <person name="Mosher R.A."/>
            <person name="Mueller C.A."/>
            <person name="Pfiffner J."/>
            <person name="Priest M."/>
            <person name="Russ C."/>
            <person name="Smialowska A."/>
            <person name="Swoboda P."/>
            <person name="Sykes S.M."/>
            <person name="Vaughn M."/>
            <person name="Vengrova S."/>
            <person name="Yoder R."/>
            <person name="Zeng Q."/>
            <person name="Allshire R."/>
            <person name="Baulcombe D."/>
            <person name="Birren B.W."/>
            <person name="Brown W."/>
            <person name="Ekwall K."/>
            <person name="Kellis M."/>
            <person name="Leatherwood J."/>
            <person name="Levin H."/>
            <person name="Margalit H."/>
            <person name="Martienssen R."/>
            <person name="Nieduszynski C.A."/>
            <person name="Spatafora J.W."/>
            <person name="Friedman N."/>
            <person name="Dalgaard J.Z."/>
            <person name="Baumann P."/>
            <person name="Niki H."/>
            <person name="Regev A."/>
            <person name="Nusbaum C."/>
        </authorList>
    </citation>
    <scope>NUCLEOTIDE SEQUENCE [LARGE SCALE GENOMIC DNA]</scope>
    <source>
        <strain evidence="9">yFS286</strain>
    </source>
</reference>
<dbReference type="eggNOG" id="ENOG502SAMI">
    <property type="taxonomic scope" value="Eukaryota"/>
</dbReference>
<dbReference type="GO" id="GO:0003697">
    <property type="term" value="F:single-stranded DNA binding"/>
    <property type="evidence" value="ECO:0007669"/>
    <property type="project" value="EnsemblFungi"/>
</dbReference>
<dbReference type="GeneID" id="25028990"/>